<evidence type="ECO:0000259" key="5">
    <source>
        <dbReference type="PROSITE" id="PS00418"/>
    </source>
</evidence>
<dbReference type="EMBL" id="MW454906">
    <property type="protein sequence ID" value="UCR95344.1"/>
    <property type="molecule type" value="Genomic_RNA"/>
</dbReference>
<evidence type="ECO:0000256" key="1">
    <source>
        <dbReference type="ARBA" id="ARBA00004328"/>
    </source>
</evidence>
<evidence type="ECO:0000313" key="6">
    <source>
        <dbReference type="EMBL" id="UCR95344.1"/>
    </source>
</evidence>
<keyword evidence="2" id="KW-1139">Helical capsid protein</keyword>
<evidence type="ECO:0000256" key="4">
    <source>
        <dbReference type="ARBA" id="ARBA00022844"/>
    </source>
</evidence>
<dbReference type="GO" id="GO:0005198">
    <property type="term" value="F:structural molecule activity"/>
    <property type="evidence" value="ECO:0007669"/>
    <property type="project" value="InterPro"/>
</dbReference>
<protein>
    <submittedName>
        <fullName evidence="6">Coat protein</fullName>
    </submittedName>
</protein>
<keyword evidence="3 6" id="KW-0167">Capsid protein</keyword>
<dbReference type="GO" id="GO:0019029">
    <property type="term" value="C:helical viral capsid"/>
    <property type="evidence" value="ECO:0007669"/>
    <property type="project" value="UniProtKB-KW"/>
</dbReference>
<organism evidence="6">
    <name type="scientific">Sclerotinia sclerotiorum alphaflexivirus 1</name>
    <dbReference type="NCBI Taxonomy" id="2879903"/>
    <lineage>
        <taxon>Viruses</taxon>
        <taxon>Riboviria</taxon>
        <taxon>Orthornavirae</taxon>
        <taxon>Kitrinoviricota</taxon>
        <taxon>Alsuviricetes</taxon>
        <taxon>Tymovirales</taxon>
        <taxon>Alphaflexiviridae</taxon>
        <taxon>Botrexvirus</taxon>
        <taxon>Botrexvirus unosclerotiniae</taxon>
    </lineage>
</organism>
<accession>A0A8K1J761</accession>
<keyword evidence="4" id="KW-0946">Virion</keyword>
<reference evidence="6" key="1">
    <citation type="submission" date="2021-01" db="EMBL/GenBank/DDBJ databases">
        <authorList>
            <person name="Liang W."/>
            <person name="Lu Z."/>
            <person name="Jiang D."/>
            <person name="Fu Y."/>
            <person name="Xie J."/>
            <person name="Cheng J."/>
            <person name="Lin Y."/>
            <person name="Chen T."/>
        </authorList>
    </citation>
    <scope>NUCLEOTIDE SEQUENCE</scope>
    <source>
        <strain evidence="6">GB862</strain>
    </source>
</reference>
<dbReference type="PRINTS" id="PR00232">
    <property type="entry name" value="POTXCARLCOAT"/>
</dbReference>
<name>A0A8K1J761_9VIRU</name>
<sequence length="262" mass="28451">MSDESKLDSVEIQLLDDAQGPKVSSHSSIAADLHDQLKTALQHTKKTPSIAAPRRIVTMSTGELTLTALKELKHPPYSSNSVATQAQVHTILTNLAAYDAKIAAPQLLEFVMLCVDQGSSSATHYAGTIAGVEAHTDVNEIARHIKQVCSLRKLCMYYAKYAFHLCVVHNRPPANWQRKGFTDSTKYAAFDFFNGVTNGAALNPPGGMVRQPTAEEITAHALNAHLLIARSRQNDIISTAAEITGMRTQASSIRARLTYGPD</sequence>
<evidence type="ECO:0000256" key="3">
    <source>
        <dbReference type="ARBA" id="ARBA00022561"/>
    </source>
</evidence>
<comment type="subcellular location">
    <subcellularLocation>
        <location evidence="1">Virion</location>
    </subcellularLocation>
</comment>
<proteinExistence type="predicted"/>
<dbReference type="Pfam" id="PF00286">
    <property type="entry name" value="Flexi_CP"/>
    <property type="match status" value="1"/>
</dbReference>
<dbReference type="PROSITE" id="PS00418">
    <property type="entry name" value="POTEX_CARLAVIRUS_COAT"/>
    <property type="match status" value="1"/>
</dbReference>
<dbReference type="InterPro" id="IPR000052">
    <property type="entry name" value="Pltvir_coat"/>
</dbReference>
<feature type="domain" description="Potexviruses and carlaviruses coat protein" evidence="5">
    <location>
        <begin position="186"/>
        <end position="201"/>
    </location>
</feature>
<evidence type="ECO:0000256" key="2">
    <source>
        <dbReference type="ARBA" id="ARBA00022497"/>
    </source>
</evidence>